<dbReference type="AlphaFoldDB" id="A0A2R9SRN7"/>
<keyword evidence="7 9" id="KW-1133">Transmembrane helix</keyword>
<evidence type="ECO:0000256" key="1">
    <source>
        <dbReference type="ARBA" id="ARBA00004651"/>
    </source>
</evidence>
<dbReference type="InterPro" id="IPR027417">
    <property type="entry name" value="P-loop_NTPase"/>
</dbReference>
<evidence type="ECO:0000256" key="5">
    <source>
        <dbReference type="ARBA" id="ARBA00022741"/>
    </source>
</evidence>
<keyword evidence="13" id="KW-1185">Reference proteome</keyword>
<feature type="transmembrane region" description="Helical" evidence="9">
    <location>
        <begin position="267"/>
        <end position="287"/>
    </location>
</feature>
<keyword evidence="8 9" id="KW-0472">Membrane</keyword>
<evidence type="ECO:0000256" key="6">
    <source>
        <dbReference type="ARBA" id="ARBA00022840"/>
    </source>
</evidence>
<dbReference type="SUPFAM" id="SSF90123">
    <property type="entry name" value="ABC transporter transmembrane region"/>
    <property type="match status" value="1"/>
</dbReference>
<name>A0A2R9SRN7_9BACL</name>
<dbReference type="InterPro" id="IPR003439">
    <property type="entry name" value="ABC_transporter-like_ATP-bd"/>
</dbReference>
<comment type="caution">
    <text evidence="12">The sequence shown here is derived from an EMBL/GenBank/DDBJ whole genome shotgun (WGS) entry which is preliminary data.</text>
</comment>
<dbReference type="Pfam" id="PF00005">
    <property type="entry name" value="ABC_tran"/>
    <property type="match status" value="1"/>
</dbReference>
<dbReference type="SUPFAM" id="SSF52540">
    <property type="entry name" value="P-loop containing nucleoside triphosphate hydrolases"/>
    <property type="match status" value="1"/>
</dbReference>
<dbReference type="GO" id="GO:0005524">
    <property type="term" value="F:ATP binding"/>
    <property type="evidence" value="ECO:0007669"/>
    <property type="project" value="UniProtKB-KW"/>
</dbReference>
<dbReference type="PROSITE" id="PS00211">
    <property type="entry name" value="ABC_TRANSPORTER_1"/>
    <property type="match status" value="1"/>
</dbReference>
<keyword evidence="6" id="KW-0067">ATP-binding</keyword>
<evidence type="ECO:0000256" key="9">
    <source>
        <dbReference type="SAM" id="Phobius"/>
    </source>
</evidence>
<dbReference type="PROSITE" id="PS50893">
    <property type="entry name" value="ABC_TRANSPORTER_2"/>
    <property type="match status" value="1"/>
</dbReference>
<keyword evidence="2" id="KW-0813">Transport</keyword>
<dbReference type="Gene3D" id="3.40.50.300">
    <property type="entry name" value="P-loop containing nucleotide triphosphate hydrolases"/>
    <property type="match status" value="1"/>
</dbReference>
<protein>
    <submittedName>
        <fullName evidence="12">ABC transporter related protein</fullName>
    </submittedName>
</protein>
<dbReference type="InterPro" id="IPR017871">
    <property type="entry name" value="ABC_transporter-like_CS"/>
</dbReference>
<proteinExistence type="predicted"/>
<evidence type="ECO:0000313" key="13">
    <source>
        <dbReference type="Proteomes" id="UP000003094"/>
    </source>
</evidence>
<dbReference type="KEGG" id="pvo:PVOR_22164"/>
<dbReference type="Pfam" id="PF00664">
    <property type="entry name" value="ABC_membrane"/>
    <property type="match status" value="1"/>
</dbReference>
<feature type="transmembrane region" description="Helical" evidence="9">
    <location>
        <begin position="78"/>
        <end position="97"/>
    </location>
</feature>
<evidence type="ECO:0000313" key="12">
    <source>
        <dbReference type="EMBL" id="EFU40023.1"/>
    </source>
</evidence>
<organism evidence="12 13">
    <name type="scientific">Paenibacillus vortex V453</name>
    <dbReference type="NCBI Taxonomy" id="715225"/>
    <lineage>
        <taxon>Bacteria</taxon>
        <taxon>Bacillati</taxon>
        <taxon>Bacillota</taxon>
        <taxon>Bacilli</taxon>
        <taxon>Bacillales</taxon>
        <taxon>Paenibacillaceae</taxon>
        <taxon>Paenibacillus</taxon>
    </lineage>
</organism>
<feature type="transmembrane region" description="Helical" evidence="9">
    <location>
        <begin position="179"/>
        <end position="197"/>
    </location>
</feature>
<dbReference type="InterPro" id="IPR036640">
    <property type="entry name" value="ABC1_TM_sf"/>
</dbReference>
<dbReference type="Proteomes" id="UP000003094">
    <property type="component" value="Unassembled WGS sequence"/>
</dbReference>
<dbReference type="GO" id="GO:0015421">
    <property type="term" value="F:ABC-type oligopeptide transporter activity"/>
    <property type="evidence" value="ECO:0007669"/>
    <property type="project" value="TreeGrafter"/>
</dbReference>
<dbReference type="SMART" id="SM00382">
    <property type="entry name" value="AAA"/>
    <property type="match status" value="1"/>
</dbReference>
<evidence type="ECO:0000259" key="11">
    <source>
        <dbReference type="PROSITE" id="PS50929"/>
    </source>
</evidence>
<dbReference type="PANTHER" id="PTHR43394:SF1">
    <property type="entry name" value="ATP-BINDING CASSETTE SUB-FAMILY B MEMBER 10, MITOCHONDRIAL"/>
    <property type="match status" value="1"/>
</dbReference>
<gene>
    <name evidence="12" type="ORF">PVOR_22164</name>
</gene>
<reference evidence="12 13" key="1">
    <citation type="journal article" date="2010" name="BMC Genomics">
        <title>Genome sequence of the pattern forming Paenibacillus vortex bacterium reveals potential for thriving in complex environments.</title>
        <authorList>
            <person name="Sirota-Madi A."/>
            <person name="Olender T."/>
            <person name="Helman Y."/>
            <person name="Ingham C."/>
            <person name="Brainis I."/>
            <person name="Roth D."/>
            <person name="Hagi E."/>
            <person name="Brodsky L."/>
            <person name="Leshkowitz D."/>
            <person name="Galatenko V."/>
            <person name="Nikolaev V."/>
            <person name="Mugasimangalam R.C."/>
            <person name="Bransburg-Zabary S."/>
            <person name="Gutnick D.L."/>
            <person name="Lancet D."/>
            <person name="Ben-Jacob E."/>
        </authorList>
    </citation>
    <scope>NUCLEOTIDE SEQUENCE [LARGE SCALE GENOMIC DNA]</scope>
    <source>
        <strain evidence="12 13">V453</strain>
    </source>
</reference>
<dbReference type="InterPro" id="IPR011527">
    <property type="entry name" value="ABC1_TM_dom"/>
</dbReference>
<dbReference type="PANTHER" id="PTHR43394">
    <property type="entry name" value="ATP-DEPENDENT PERMEASE MDL1, MITOCHONDRIAL"/>
    <property type="match status" value="1"/>
</dbReference>
<feature type="transmembrane region" description="Helical" evidence="9">
    <location>
        <begin position="299"/>
        <end position="319"/>
    </location>
</feature>
<dbReference type="GO" id="GO:0016887">
    <property type="term" value="F:ATP hydrolysis activity"/>
    <property type="evidence" value="ECO:0007669"/>
    <property type="project" value="InterPro"/>
</dbReference>
<keyword evidence="4 9" id="KW-0812">Transmembrane</keyword>
<keyword evidence="3" id="KW-1003">Cell membrane</keyword>
<feature type="transmembrane region" description="Helical" evidence="9">
    <location>
        <begin position="146"/>
        <end position="173"/>
    </location>
</feature>
<evidence type="ECO:0000256" key="7">
    <source>
        <dbReference type="ARBA" id="ARBA00022989"/>
    </source>
</evidence>
<keyword evidence="5" id="KW-0547">Nucleotide-binding</keyword>
<evidence type="ECO:0000256" key="3">
    <source>
        <dbReference type="ARBA" id="ARBA00022475"/>
    </source>
</evidence>
<dbReference type="InterPro" id="IPR003593">
    <property type="entry name" value="AAA+_ATPase"/>
</dbReference>
<evidence type="ECO:0000259" key="10">
    <source>
        <dbReference type="PROSITE" id="PS50893"/>
    </source>
</evidence>
<dbReference type="EMBL" id="ADHJ01000037">
    <property type="protein sequence ID" value="EFU40023.1"/>
    <property type="molecule type" value="Genomic_DNA"/>
</dbReference>
<dbReference type="InterPro" id="IPR039421">
    <property type="entry name" value="Type_1_exporter"/>
</dbReference>
<dbReference type="CDD" id="cd18541">
    <property type="entry name" value="ABC_6TM_TmrB_like"/>
    <property type="match status" value="1"/>
</dbReference>
<evidence type="ECO:0000256" key="4">
    <source>
        <dbReference type="ARBA" id="ARBA00022692"/>
    </source>
</evidence>
<feature type="domain" description="ABC transmembrane type-1" evidence="11">
    <location>
        <begin position="38"/>
        <end position="322"/>
    </location>
</feature>
<feature type="transmembrane region" description="Helical" evidence="9">
    <location>
        <begin position="37"/>
        <end position="58"/>
    </location>
</feature>
<feature type="domain" description="ABC transporter" evidence="10">
    <location>
        <begin position="355"/>
        <end position="590"/>
    </location>
</feature>
<evidence type="ECO:0000256" key="2">
    <source>
        <dbReference type="ARBA" id="ARBA00022448"/>
    </source>
</evidence>
<comment type="subcellular location">
    <subcellularLocation>
        <location evidence="1">Cell membrane</location>
        <topology evidence="1">Multi-pass membrane protein</topology>
    </subcellularLocation>
</comment>
<accession>A0A2R9SRN7</accession>
<dbReference type="FunFam" id="3.40.50.300:FF:000221">
    <property type="entry name" value="Multidrug ABC transporter ATP-binding protein"/>
    <property type="match status" value="1"/>
</dbReference>
<dbReference type="Gene3D" id="1.20.1560.10">
    <property type="entry name" value="ABC transporter type 1, transmembrane domain"/>
    <property type="match status" value="1"/>
</dbReference>
<dbReference type="GO" id="GO:0005886">
    <property type="term" value="C:plasma membrane"/>
    <property type="evidence" value="ECO:0007669"/>
    <property type="project" value="UniProtKB-SubCell"/>
</dbReference>
<evidence type="ECO:0000256" key="8">
    <source>
        <dbReference type="ARBA" id="ARBA00023136"/>
    </source>
</evidence>
<sequence length="603" mass="67290">MVFAGDMMSELHTKGRDNVFAVLKNLGWFFKREKKRYLIGLALLIFCGLVELLPPLLLGNAIDDIVSSSITWASLVQYLLMILGIVAVVYCATYIWMHRLFGGANLVERLLRTRYMNHLLRMLPPFFERNRTGDLMAKATNDLRSVAATAGFGMLVMTDSTIYLIVVLFAMGFIVSWKLTLAAILPMPIIAIGMVIYGRAIHKRYTLAQDAFGDMNDQVLESVAGVRVVRAYVQERADQKRFQDITDDVYRKNLAVAKVDALFEPTINFSIGLSYVIGLTYGVYLVFQNQITLGDLVSFNMYLGMMIWPMFAIGELINIMQRGNASLDRVNQTLNTPPDVTNAETTVDVKVPDTIQFRDVTFRYPSSTIDNLNNINFMLQKGQTLGVVGRTGSGKSTLLKQLLHEYPTGTGGILISGVPMEMLSTDQLHSWIGYVPQEQILFSKTVRQNIQFGKKDASDELIMDAITTAAFDRDLVTLSDGLDTLVGEKGVALSGGQKQRVSLARAFIGDPEILILDDSLSAVDARTEARIIDNIRSKRAGKTTLISTHRLSAVQHADVIVVLEEGRIIEQGTHDELLELGGWYREQYERQQVENNLTSEEVS</sequence>
<dbReference type="FunFam" id="1.20.1560.10:FF:000011">
    <property type="entry name" value="Multidrug ABC transporter ATP-binding protein"/>
    <property type="match status" value="1"/>
</dbReference>
<dbReference type="PROSITE" id="PS50929">
    <property type="entry name" value="ABC_TM1F"/>
    <property type="match status" value="1"/>
</dbReference>